<evidence type="ECO:0000313" key="3">
    <source>
        <dbReference type="EMBL" id="SCY29895.1"/>
    </source>
</evidence>
<name>A0A1G5ESB7_9FIRM</name>
<dbReference type="InterPro" id="IPR027623">
    <property type="entry name" value="AmmeMemoSam_A"/>
</dbReference>
<dbReference type="PANTHER" id="PTHR13016:SF0">
    <property type="entry name" value="AMME SYNDROME CANDIDATE GENE 1 PROTEIN"/>
    <property type="match status" value="1"/>
</dbReference>
<feature type="domain" description="AMMECR1" evidence="2">
    <location>
        <begin position="291"/>
        <end position="461"/>
    </location>
</feature>
<dbReference type="SUPFAM" id="SSF143447">
    <property type="entry name" value="AMMECR1-like"/>
    <property type="match status" value="1"/>
</dbReference>
<keyword evidence="4" id="KW-1185">Reference proteome</keyword>
<proteinExistence type="predicted"/>
<organism evidence="3 4">
    <name type="scientific">Butyrivibrio hungatei</name>
    <dbReference type="NCBI Taxonomy" id="185008"/>
    <lineage>
        <taxon>Bacteria</taxon>
        <taxon>Bacillati</taxon>
        <taxon>Bacillota</taxon>
        <taxon>Clostridia</taxon>
        <taxon>Lachnospirales</taxon>
        <taxon>Lachnospiraceae</taxon>
        <taxon>Butyrivibrio</taxon>
    </lineage>
</organism>
<sequence>MTVSAAFMVPHPPLIIPEVGRGGEKQILATTNAYEKVAEEVAALKPDTIIITSPHSVMYADYFHISPGHRATGSFADFGASGVRFSEEYDTELADAIALLAEKENFPAGTMGERESSLDHGTMVPLWFIRKKYSGGKIIRIGLSGLPLTYHYRLGQIIAKAIDESGKKVVLIASGDLSHKLQEYGPYGFSKEGPEYDENIMEVCGKAEFGRLFEFDESLCKLAAECGHRSFVIMAGVFDGLRVKATALSHEDVTGVGYGICTFYPDGADESRHFLQEYEKKLEKECKEKADANDEYVRLARASVESWVKEHRQIQVPDGLSDDLLTRTAGTFVSIHKMGQLRGCIGTTSATQDNIAKEIIQNAISASTHDPRFDPITEDELKFLDISVDVLGETEDIDSPDKLDVKKYGVIVSHGVKRGLLLPNLDGIDSVEEQIDIARQKGGILEDEPYTLQRFEVVRHF</sequence>
<evidence type="ECO:0000313" key="4">
    <source>
        <dbReference type="Proteomes" id="UP000183047"/>
    </source>
</evidence>
<dbReference type="AlphaFoldDB" id="A0A1G5ESB7"/>
<dbReference type="SUPFAM" id="SSF53213">
    <property type="entry name" value="LigB-like"/>
    <property type="match status" value="1"/>
</dbReference>
<evidence type="ECO:0000259" key="2">
    <source>
        <dbReference type="PROSITE" id="PS51112"/>
    </source>
</evidence>
<dbReference type="NCBIfam" id="TIGR04335">
    <property type="entry name" value="AmmeMemoSam_A"/>
    <property type="match status" value="1"/>
</dbReference>
<dbReference type="InterPro" id="IPR004183">
    <property type="entry name" value="Xdiol_dOase_suB"/>
</dbReference>
<dbReference type="GO" id="GO:0016702">
    <property type="term" value="F:oxidoreductase activity, acting on single donors with incorporation of molecular oxygen, incorporation of two atoms of oxygen"/>
    <property type="evidence" value="ECO:0007669"/>
    <property type="project" value="UniProtKB-ARBA"/>
</dbReference>
<dbReference type="Gene3D" id="3.40.830.10">
    <property type="entry name" value="LigB-like"/>
    <property type="match status" value="1"/>
</dbReference>
<dbReference type="PROSITE" id="PS51112">
    <property type="entry name" value="AMMECR1"/>
    <property type="match status" value="1"/>
</dbReference>
<dbReference type="InterPro" id="IPR036071">
    <property type="entry name" value="AMMECR1_dom_sf"/>
</dbReference>
<dbReference type="InterPro" id="IPR027485">
    <property type="entry name" value="AMMECR1_N"/>
</dbReference>
<dbReference type="EMBL" id="FMUR01000012">
    <property type="protein sequence ID" value="SCY29895.1"/>
    <property type="molecule type" value="Genomic_DNA"/>
</dbReference>
<accession>A0A1G5ESB7</accession>
<dbReference type="GO" id="GO:0008198">
    <property type="term" value="F:ferrous iron binding"/>
    <property type="evidence" value="ECO:0007669"/>
    <property type="project" value="InterPro"/>
</dbReference>
<feature type="coiled-coil region" evidence="1">
    <location>
        <begin position="275"/>
        <end position="302"/>
    </location>
</feature>
<dbReference type="PANTHER" id="PTHR13016">
    <property type="entry name" value="AMMECR1 HOMOLOG"/>
    <property type="match status" value="1"/>
</dbReference>
<dbReference type="RefSeq" id="WP_074462636.1">
    <property type="nucleotide sequence ID" value="NZ_FMUR01000012.1"/>
</dbReference>
<reference evidence="4" key="1">
    <citation type="submission" date="2016-10" db="EMBL/GenBank/DDBJ databases">
        <authorList>
            <person name="Varghese N."/>
            <person name="Submissions S."/>
        </authorList>
    </citation>
    <scope>NUCLEOTIDE SEQUENCE [LARGE SCALE GENOMIC DNA]</scope>
    <source>
        <strain evidence="4">XBD2006</strain>
    </source>
</reference>
<protein>
    <submittedName>
        <fullName evidence="3">Uncharacterized protein, PH0010 family/AmmeMemoRadiSam system protein A/AmmeMemoRadiSam system protein B</fullName>
    </submittedName>
</protein>
<keyword evidence="1" id="KW-0175">Coiled coil</keyword>
<dbReference type="Proteomes" id="UP000183047">
    <property type="component" value="Unassembled WGS sequence"/>
</dbReference>
<dbReference type="Gene3D" id="3.30.700.20">
    <property type="entry name" value="Hypothetical protein ph0010, domain 1"/>
    <property type="match status" value="1"/>
</dbReference>
<evidence type="ECO:0000256" key="1">
    <source>
        <dbReference type="SAM" id="Coils"/>
    </source>
</evidence>
<dbReference type="OrthoDB" id="159752at2"/>
<gene>
    <name evidence="3" type="ORF">SAMN02910451_02062</name>
</gene>
<dbReference type="Pfam" id="PF02900">
    <property type="entry name" value="LigB"/>
    <property type="match status" value="1"/>
</dbReference>
<dbReference type="InterPro" id="IPR002733">
    <property type="entry name" value="AMMECR1_domain"/>
</dbReference>
<dbReference type="CDD" id="cd07951">
    <property type="entry name" value="ED_3B_N_AMMECR1"/>
    <property type="match status" value="1"/>
</dbReference>
<dbReference type="InterPro" id="IPR023473">
    <property type="entry name" value="AMMECR1"/>
</dbReference>
<dbReference type="Pfam" id="PF01871">
    <property type="entry name" value="AMMECR1"/>
    <property type="match status" value="1"/>
</dbReference>